<reference evidence="1" key="1">
    <citation type="submission" date="2021-05" db="EMBL/GenBank/DDBJ databases">
        <authorList>
            <person name="Alioto T."/>
            <person name="Alioto T."/>
            <person name="Gomez Garrido J."/>
        </authorList>
    </citation>
    <scope>NUCLEOTIDE SEQUENCE</scope>
</reference>
<name>A0A8D8TH55_9HEMI</name>
<dbReference type="EMBL" id="HBUF01278903">
    <property type="protein sequence ID" value="CAG6686911.1"/>
    <property type="molecule type" value="Transcribed_RNA"/>
</dbReference>
<dbReference type="AlphaFoldDB" id="A0A8D8TH55"/>
<proteinExistence type="predicted"/>
<protein>
    <submittedName>
        <fullName evidence="1">Uncharacterized protein</fullName>
    </submittedName>
</protein>
<accession>A0A8D8TH55</accession>
<evidence type="ECO:0000313" key="1">
    <source>
        <dbReference type="EMBL" id="CAG6686911.1"/>
    </source>
</evidence>
<sequence>MKRTKINLTQNMRDSLSPLSLSLSLLLSLSLSLFLSLSLSLTLSLSLSLPLSLPSLSPPLFLFLLELSHRNCHFRTNFVTSHLSTKLPLEKFSLYLTKLPLNKFSLSL</sequence>
<organism evidence="1">
    <name type="scientific">Cacopsylla melanoneura</name>
    <dbReference type="NCBI Taxonomy" id="428564"/>
    <lineage>
        <taxon>Eukaryota</taxon>
        <taxon>Metazoa</taxon>
        <taxon>Ecdysozoa</taxon>
        <taxon>Arthropoda</taxon>
        <taxon>Hexapoda</taxon>
        <taxon>Insecta</taxon>
        <taxon>Pterygota</taxon>
        <taxon>Neoptera</taxon>
        <taxon>Paraneoptera</taxon>
        <taxon>Hemiptera</taxon>
        <taxon>Sternorrhyncha</taxon>
        <taxon>Psylloidea</taxon>
        <taxon>Psyllidae</taxon>
        <taxon>Psyllinae</taxon>
        <taxon>Cacopsylla</taxon>
    </lineage>
</organism>